<dbReference type="EMBL" id="BQNJ01000003">
    <property type="protein sequence ID" value="GKH04694.1"/>
    <property type="molecule type" value="Genomic_DNA"/>
</dbReference>
<dbReference type="Proteomes" id="UP001055091">
    <property type="component" value="Unassembled WGS sequence"/>
</dbReference>
<proteinExistence type="predicted"/>
<organism evidence="2 5">
    <name type="scientific">Hungatella hathewayi</name>
    <dbReference type="NCBI Taxonomy" id="154046"/>
    <lineage>
        <taxon>Bacteria</taxon>
        <taxon>Bacillati</taxon>
        <taxon>Bacillota</taxon>
        <taxon>Clostridia</taxon>
        <taxon>Lachnospirales</taxon>
        <taxon>Lachnospiraceae</taxon>
        <taxon>Hungatella</taxon>
    </lineage>
</organism>
<evidence type="ECO:0000313" key="2">
    <source>
        <dbReference type="EMBL" id="RGI95791.1"/>
    </source>
</evidence>
<evidence type="ECO:0000313" key="1">
    <source>
        <dbReference type="EMBL" id="GKH04694.1"/>
    </source>
</evidence>
<evidence type="ECO:0000313" key="5">
    <source>
        <dbReference type="Proteomes" id="UP000263014"/>
    </source>
</evidence>
<evidence type="ECO:0000313" key="4">
    <source>
        <dbReference type="Proteomes" id="UP000261257"/>
    </source>
</evidence>
<dbReference type="Proteomes" id="UP000261257">
    <property type="component" value="Unassembled WGS sequence"/>
</dbReference>
<gene>
    <name evidence="1" type="ORF">CE91St55_66750</name>
    <name evidence="3" type="ORF">DXC39_27570</name>
    <name evidence="2" type="ORF">DXD79_31340</name>
</gene>
<dbReference type="Proteomes" id="UP000263014">
    <property type="component" value="Unassembled WGS sequence"/>
</dbReference>
<accession>A0A174XT61</accession>
<dbReference type="EMBL" id="QSON01000028">
    <property type="protein sequence ID" value="RGI95791.1"/>
    <property type="molecule type" value="Genomic_DNA"/>
</dbReference>
<sequence length="91" mass="11473">MIQIRCYNVMFILKCKNESEYYKIECFGKRLQHETIRMTDIFKWCNIQHIQYRTYFIYRKDFPLSANLWNLYTYIRGSIEQYLNKYEEEKI</sequence>
<dbReference type="AlphaFoldDB" id="A0A174XT61"/>
<reference evidence="1" key="2">
    <citation type="submission" date="2022-01" db="EMBL/GenBank/DDBJ databases">
        <title>Novel bile acid biosynthetic pathways are enriched in the microbiome of centenarians.</title>
        <authorList>
            <person name="Sato Y."/>
            <person name="Atarashi K."/>
            <person name="Plichta R.D."/>
            <person name="Arai Y."/>
            <person name="Sasajima S."/>
            <person name="Kearney M.S."/>
            <person name="Suda W."/>
            <person name="Takeshita K."/>
            <person name="Sasaki T."/>
            <person name="Okamoto S."/>
            <person name="Skelly N.A."/>
            <person name="Okamura Y."/>
            <person name="Vlamakis H."/>
            <person name="Li Y."/>
            <person name="Tanoue T."/>
            <person name="Takei H."/>
            <person name="Nittono H."/>
            <person name="Narushima S."/>
            <person name="Irie J."/>
            <person name="Itoh H."/>
            <person name="Moriya K."/>
            <person name="Sugiura Y."/>
            <person name="Suematsu M."/>
            <person name="Moritoki N."/>
            <person name="Shibata S."/>
            <person name="Littman R.D."/>
            <person name="Fischbach A.M."/>
            <person name="Uwamino Y."/>
            <person name="Inoue T."/>
            <person name="Honda A."/>
            <person name="Hattori M."/>
            <person name="Murai T."/>
            <person name="Xavier J.R."/>
            <person name="Hirose N."/>
            <person name="Honda K."/>
        </authorList>
    </citation>
    <scope>NUCLEOTIDE SEQUENCE</scope>
    <source>
        <strain evidence="1">CE91-St55</strain>
    </source>
</reference>
<reference evidence="4 5" key="1">
    <citation type="submission" date="2018-08" db="EMBL/GenBank/DDBJ databases">
        <title>A genome reference for cultivated species of the human gut microbiota.</title>
        <authorList>
            <person name="Zou Y."/>
            <person name="Xue W."/>
            <person name="Luo G."/>
        </authorList>
    </citation>
    <scope>NUCLEOTIDE SEQUENCE [LARGE SCALE GENOMIC DNA]</scope>
    <source>
        <strain evidence="3 4">TF05-11AC</strain>
        <strain evidence="2 5">TM09-12</strain>
    </source>
</reference>
<evidence type="ECO:0000313" key="3">
    <source>
        <dbReference type="EMBL" id="RGL95799.1"/>
    </source>
</evidence>
<name>A0A174XT61_9FIRM</name>
<dbReference type="EMBL" id="QSSQ01000044">
    <property type="protein sequence ID" value="RGL95799.1"/>
    <property type="molecule type" value="Genomic_DNA"/>
</dbReference>
<comment type="caution">
    <text evidence="2">The sequence shown here is derived from an EMBL/GenBank/DDBJ whole genome shotgun (WGS) entry which is preliminary data.</text>
</comment>
<protein>
    <submittedName>
        <fullName evidence="2">Uncharacterized protein</fullName>
    </submittedName>
</protein>